<dbReference type="Gene3D" id="2.10.70.10">
    <property type="entry name" value="Complement Module, domain 1"/>
    <property type="match status" value="1"/>
</dbReference>
<feature type="chain" id="PRO_5035440710" description="VWFC domain-containing protein" evidence="1">
    <location>
        <begin position="19"/>
        <end position="288"/>
    </location>
</feature>
<accession>A0A8K0DH59</accession>
<keyword evidence="1" id="KW-0732">Signal</keyword>
<protein>
    <recommendedName>
        <fullName evidence="4">VWFC domain-containing protein</fullName>
    </recommendedName>
</protein>
<name>A0A8K0DH59_IGNLU</name>
<comment type="caution">
    <text evidence="2">The sequence shown here is derived from an EMBL/GenBank/DDBJ whole genome shotgun (WGS) entry which is preliminary data.</text>
</comment>
<dbReference type="AlphaFoldDB" id="A0A8K0DH59"/>
<evidence type="ECO:0000256" key="1">
    <source>
        <dbReference type="SAM" id="SignalP"/>
    </source>
</evidence>
<sequence>MVTLFLLGFFTSFMYNNAEIHNECNSINIKTNFVYEDLKCVPTFDDTTSCLKEYDCSHINNKPPGKCLLRGKLYKPGEEPDEASGVEGRCDHAFCTCSEIGDFECAIPSDSCAEFWVPNFVKPGCYLGYELNQCCTSGQICPPFDNNAKCEVNGVVYEEGKRFEHPSFKCIQCICQKGFQGQFLPPFCQRSNCTTELLYSKSIRDYCAPFYTSLDNCCPISWVCPVKDEIYIPAFSEPPLEPQCRFGNRKMRLGEKIEQPATAHTKPVFCECITPPYLTCTYKINKTT</sequence>
<evidence type="ECO:0000313" key="2">
    <source>
        <dbReference type="EMBL" id="KAF2904084.1"/>
    </source>
</evidence>
<reference evidence="2" key="1">
    <citation type="submission" date="2019-08" db="EMBL/GenBank/DDBJ databases">
        <title>The genome of the North American firefly Photinus pyralis.</title>
        <authorList>
            <consortium name="Photinus pyralis genome working group"/>
            <person name="Fallon T.R."/>
            <person name="Sander Lower S.E."/>
            <person name="Weng J.-K."/>
        </authorList>
    </citation>
    <scope>NUCLEOTIDE SEQUENCE</scope>
    <source>
        <strain evidence="2">TRF0915ILg1</strain>
        <tissue evidence="2">Whole body</tissue>
    </source>
</reference>
<dbReference type="Proteomes" id="UP000801492">
    <property type="component" value="Unassembled WGS sequence"/>
</dbReference>
<dbReference type="EMBL" id="VTPC01000866">
    <property type="protein sequence ID" value="KAF2904084.1"/>
    <property type="molecule type" value="Genomic_DNA"/>
</dbReference>
<proteinExistence type="predicted"/>
<organism evidence="2 3">
    <name type="scientific">Ignelater luminosus</name>
    <name type="common">Cucubano</name>
    <name type="synonym">Pyrophorus luminosus</name>
    <dbReference type="NCBI Taxonomy" id="2038154"/>
    <lineage>
        <taxon>Eukaryota</taxon>
        <taxon>Metazoa</taxon>
        <taxon>Ecdysozoa</taxon>
        <taxon>Arthropoda</taxon>
        <taxon>Hexapoda</taxon>
        <taxon>Insecta</taxon>
        <taxon>Pterygota</taxon>
        <taxon>Neoptera</taxon>
        <taxon>Endopterygota</taxon>
        <taxon>Coleoptera</taxon>
        <taxon>Polyphaga</taxon>
        <taxon>Elateriformia</taxon>
        <taxon>Elateroidea</taxon>
        <taxon>Elateridae</taxon>
        <taxon>Agrypninae</taxon>
        <taxon>Pyrophorini</taxon>
        <taxon>Ignelater</taxon>
    </lineage>
</organism>
<dbReference type="OrthoDB" id="365605at2759"/>
<evidence type="ECO:0008006" key="4">
    <source>
        <dbReference type="Google" id="ProtNLM"/>
    </source>
</evidence>
<gene>
    <name evidence="2" type="ORF">ILUMI_02101</name>
</gene>
<evidence type="ECO:0000313" key="3">
    <source>
        <dbReference type="Proteomes" id="UP000801492"/>
    </source>
</evidence>
<feature type="signal peptide" evidence="1">
    <location>
        <begin position="1"/>
        <end position="18"/>
    </location>
</feature>
<keyword evidence="3" id="KW-1185">Reference proteome</keyword>